<keyword evidence="4 7" id="KW-0413">Isomerase</keyword>
<dbReference type="Gene3D" id="3.10.290.10">
    <property type="entry name" value="RNA-binding S4 domain"/>
    <property type="match status" value="1"/>
</dbReference>
<evidence type="ECO:0000256" key="6">
    <source>
        <dbReference type="PROSITE-ProRule" id="PRU00182"/>
    </source>
</evidence>
<evidence type="ECO:0000313" key="9">
    <source>
        <dbReference type="EMBL" id="WPX97529.1"/>
    </source>
</evidence>
<feature type="domain" description="Pseudouridine synthase RsuA/RluA-like" evidence="8">
    <location>
        <begin position="110"/>
        <end position="268"/>
    </location>
</feature>
<evidence type="ECO:0000256" key="3">
    <source>
        <dbReference type="ARBA" id="ARBA00010876"/>
    </source>
</evidence>
<comment type="function">
    <text evidence="2">Responsible for synthesis of pseudouridine from uracil at positions 955, 2504 and 2580 in 23S ribosomal RNA.</text>
</comment>
<dbReference type="InterPro" id="IPR050188">
    <property type="entry name" value="RluA_PseudoU_synthase"/>
</dbReference>
<comment type="catalytic activity">
    <reaction evidence="5">
        <text>uridine(1911/1915/1917) in 23S rRNA = pseudouridine(1911/1915/1917) in 23S rRNA</text>
        <dbReference type="Rhea" id="RHEA:42524"/>
        <dbReference type="Rhea" id="RHEA-COMP:10097"/>
        <dbReference type="Rhea" id="RHEA-COMP:10098"/>
        <dbReference type="ChEBI" id="CHEBI:65314"/>
        <dbReference type="ChEBI" id="CHEBI:65315"/>
        <dbReference type="EC" id="5.4.99.23"/>
    </reaction>
</comment>
<dbReference type="Gene3D" id="3.30.2350.10">
    <property type="entry name" value="Pseudouridine synthase"/>
    <property type="match status" value="1"/>
</dbReference>
<name>A0ABZ0UR97_9RICK</name>
<keyword evidence="10" id="KW-1185">Reference proteome</keyword>
<dbReference type="CDD" id="cd00165">
    <property type="entry name" value="S4"/>
    <property type="match status" value="1"/>
</dbReference>
<evidence type="ECO:0000256" key="2">
    <source>
        <dbReference type="ARBA" id="ARBA00002876"/>
    </source>
</evidence>
<dbReference type="PROSITE" id="PS50889">
    <property type="entry name" value="S4"/>
    <property type="match status" value="1"/>
</dbReference>
<dbReference type="InterPro" id="IPR006145">
    <property type="entry name" value="PsdUridine_synth_RsuA/RluA"/>
</dbReference>
<dbReference type="InterPro" id="IPR006224">
    <property type="entry name" value="PsdUridine_synth_RluA-like_CS"/>
</dbReference>
<dbReference type="InterPro" id="IPR006225">
    <property type="entry name" value="PsdUridine_synth_RluC/D"/>
</dbReference>
<sequence length="362" mass="40979">MNESAVCKLCVDNDSAGLRIDSFILCNLKTISAYDGTIYSRNSVQNLIVGGFVSCNENVIVKSSHKVKRDDIIQILFVAKNHISDAITLKKSMNDIFAEYDIRLLYEDEHFLAIDKPPNLIVHHGAGTSGIITLTDVLSRVVGLQLSFSDSFRAGIVHRLDKDTSGVMLIAKTEIFHNKISEKIRNKEMRRRYICFVYGVPIPPVMRIASYIVKDRNSNNVKMKNAENENGKYAVTNYRVLGNISNIFSAVECELETGRTHQIRVHMSEHGHPVIGDLVYSKEKCVKHLIARLQKLATESDTNEVQIIEQISNDLSKVKRQLLHSKVVSFTHPITEQYFTIEAQLRQDMEVLATYTISPLRK</sequence>
<protein>
    <recommendedName>
        <fullName evidence="7">Pseudouridine synthase</fullName>
        <ecNumber evidence="7">5.4.99.-</ecNumber>
    </recommendedName>
</protein>
<dbReference type="CDD" id="cd02869">
    <property type="entry name" value="PseudoU_synth_RluA_like"/>
    <property type="match status" value="1"/>
</dbReference>
<accession>A0ABZ0UR97</accession>
<comment type="catalytic activity">
    <reaction evidence="7">
        <text>a uridine in RNA = a pseudouridine in RNA</text>
        <dbReference type="Rhea" id="RHEA:48348"/>
        <dbReference type="Rhea" id="RHEA-COMP:12068"/>
        <dbReference type="Rhea" id="RHEA-COMP:12069"/>
        <dbReference type="ChEBI" id="CHEBI:65314"/>
        <dbReference type="ChEBI" id="CHEBI:65315"/>
    </reaction>
</comment>
<evidence type="ECO:0000259" key="8">
    <source>
        <dbReference type="Pfam" id="PF00849"/>
    </source>
</evidence>
<evidence type="ECO:0000313" key="10">
    <source>
        <dbReference type="Proteomes" id="UP001325140"/>
    </source>
</evidence>
<comment type="catalytic activity">
    <reaction evidence="1">
        <text>uridine(955/2504/2580) in 23S rRNA = pseudouridine(955/2504/2580) in 23S rRNA</text>
        <dbReference type="Rhea" id="RHEA:42528"/>
        <dbReference type="Rhea" id="RHEA-COMP:10099"/>
        <dbReference type="Rhea" id="RHEA-COMP:10100"/>
        <dbReference type="ChEBI" id="CHEBI:65314"/>
        <dbReference type="ChEBI" id="CHEBI:65315"/>
        <dbReference type="EC" id="5.4.99.24"/>
    </reaction>
</comment>
<dbReference type="Pfam" id="PF00849">
    <property type="entry name" value="PseudoU_synth_2"/>
    <property type="match status" value="1"/>
</dbReference>
<dbReference type="PANTHER" id="PTHR21600:SF44">
    <property type="entry name" value="RIBOSOMAL LARGE SUBUNIT PSEUDOURIDINE SYNTHASE D"/>
    <property type="match status" value="1"/>
</dbReference>
<evidence type="ECO:0000256" key="5">
    <source>
        <dbReference type="ARBA" id="ARBA00036882"/>
    </source>
</evidence>
<dbReference type="SUPFAM" id="SSF55174">
    <property type="entry name" value="Alpha-L RNA-binding motif"/>
    <property type="match status" value="1"/>
</dbReference>
<dbReference type="NCBIfam" id="TIGR00005">
    <property type="entry name" value="rluA_subfam"/>
    <property type="match status" value="1"/>
</dbReference>
<dbReference type="EMBL" id="CP110343">
    <property type="protein sequence ID" value="WPX97529.1"/>
    <property type="molecule type" value="Genomic_DNA"/>
</dbReference>
<dbReference type="EC" id="5.4.99.-" evidence="7"/>
<dbReference type="InterPro" id="IPR036986">
    <property type="entry name" value="S4_RNA-bd_sf"/>
</dbReference>
<dbReference type="InterPro" id="IPR020103">
    <property type="entry name" value="PsdUridine_synth_cat_dom_sf"/>
</dbReference>
<dbReference type="Proteomes" id="UP001325140">
    <property type="component" value="Chromosome"/>
</dbReference>
<evidence type="ECO:0000256" key="1">
    <source>
        <dbReference type="ARBA" id="ARBA00000381"/>
    </source>
</evidence>
<evidence type="ECO:0000256" key="7">
    <source>
        <dbReference type="RuleBase" id="RU362028"/>
    </source>
</evidence>
<evidence type="ECO:0000256" key="4">
    <source>
        <dbReference type="ARBA" id="ARBA00023235"/>
    </source>
</evidence>
<dbReference type="PROSITE" id="PS01129">
    <property type="entry name" value="PSI_RLU"/>
    <property type="match status" value="1"/>
</dbReference>
<keyword evidence="6" id="KW-0694">RNA-binding</keyword>
<dbReference type="SUPFAM" id="SSF55120">
    <property type="entry name" value="Pseudouridine synthase"/>
    <property type="match status" value="1"/>
</dbReference>
<organism evidence="9 10">
    <name type="scientific">Candidatus Fokinia crypta</name>
    <dbReference type="NCBI Taxonomy" id="1920990"/>
    <lineage>
        <taxon>Bacteria</taxon>
        <taxon>Pseudomonadati</taxon>
        <taxon>Pseudomonadota</taxon>
        <taxon>Alphaproteobacteria</taxon>
        <taxon>Rickettsiales</taxon>
        <taxon>Candidatus Midichloriaceae</taxon>
        <taxon>Candidatus Fokinia</taxon>
    </lineage>
</organism>
<reference evidence="9" key="1">
    <citation type="submission" date="2022-10" db="EMBL/GenBank/DDBJ databases">
        <title>Host association and intracellularity evolved multiple times independently in the Rickettsiales.</title>
        <authorList>
            <person name="Castelli M."/>
            <person name="Nardi T."/>
            <person name="Gammuto L."/>
            <person name="Bellinzona G."/>
            <person name="Sabaneyeva E."/>
            <person name="Potekhin A."/>
            <person name="Serra V."/>
            <person name="Petroni G."/>
            <person name="Sassera D."/>
        </authorList>
    </citation>
    <scope>NUCLEOTIDE SEQUENCE [LARGE SCALE GENOMIC DNA]</scope>
    <source>
        <strain evidence="9">US_Bl 11III1</strain>
    </source>
</reference>
<proteinExistence type="inferred from homology"/>
<comment type="similarity">
    <text evidence="3 7">Belongs to the pseudouridine synthase RluA family.</text>
</comment>
<gene>
    <name evidence="9" type="ORF">Fokcrypt_00034</name>
</gene>
<dbReference type="PANTHER" id="PTHR21600">
    <property type="entry name" value="MITOCHONDRIAL RNA PSEUDOURIDINE SYNTHASE"/>
    <property type="match status" value="1"/>
</dbReference>
<dbReference type="RefSeq" id="WP_323722191.1">
    <property type="nucleotide sequence ID" value="NZ_CP110343.1"/>
</dbReference>